<reference evidence="2 3" key="1">
    <citation type="submission" date="2020-04" db="EMBL/GenBank/DDBJ databases">
        <title>Hymenobacter polaris sp. nov., isolated from Arctic soil.</title>
        <authorList>
            <person name="Dahal R.H."/>
        </authorList>
    </citation>
    <scope>NUCLEOTIDE SEQUENCE [LARGE SCALE GENOMIC DNA]</scope>
    <source>
        <strain evidence="2 3">RP-2-7</strain>
    </source>
</reference>
<evidence type="ECO:0000313" key="3">
    <source>
        <dbReference type="Proteomes" id="UP000559626"/>
    </source>
</evidence>
<evidence type="ECO:0000313" key="2">
    <source>
        <dbReference type="EMBL" id="NML64887.1"/>
    </source>
</evidence>
<proteinExistence type="predicted"/>
<keyword evidence="3" id="KW-1185">Reference proteome</keyword>
<organism evidence="2 3">
    <name type="scientific">Hymenobacter polaris</name>
    <dbReference type="NCBI Taxonomy" id="2682546"/>
    <lineage>
        <taxon>Bacteria</taxon>
        <taxon>Pseudomonadati</taxon>
        <taxon>Bacteroidota</taxon>
        <taxon>Cytophagia</taxon>
        <taxon>Cytophagales</taxon>
        <taxon>Hymenobacteraceae</taxon>
        <taxon>Hymenobacter</taxon>
    </lineage>
</organism>
<keyword evidence="1" id="KW-1133">Transmembrane helix</keyword>
<protein>
    <recommendedName>
        <fullName evidence="4">Transmembrane protein</fullName>
    </recommendedName>
</protein>
<keyword evidence="1" id="KW-0812">Transmembrane</keyword>
<feature type="transmembrane region" description="Helical" evidence="1">
    <location>
        <begin position="45"/>
        <end position="66"/>
    </location>
</feature>
<name>A0A7Y0FLK0_9BACT</name>
<keyword evidence="1" id="KW-0472">Membrane</keyword>
<evidence type="ECO:0000256" key="1">
    <source>
        <dbReference type="SAM" id="Phobius"/>
    </source>
</evidence>
<gene>
    <name evidence="2" type="ORF">HHL22_06675</name>
</gene>
<sequence length="177" mass="19711">MANSLDLFSERIGLLGAAAFIVTWITVAAHGLSGSESLPWKRASFKWGACLFILLTTASLISGNILKSRARREILLLTRSPKLQKIVLYNSDCRIIATNYLSASLSKLDYDSPSGSRFLGKKYSIAIINNDTVARLRLVQNNYDTTIYQVFYLKYITTTSNNIGLMKIESSVTQKCQ</sequence>
<dbReference type="EMBL" id="JABBGH010000001">
    <property type="protein sequence ID" value="NML64887.1"/>
    <property type="molecule type" value="Genomic_DNA"/>
</dbReference>
<comment type="caution">
    <text evidence="2">The sequence shown here is derived from an EMBL/GenBank/DDBJ whole genome shotgun (WGS) entry which is preliminary data.</text>
</comment>
<dbReference type="AlphaFoldDB" id="A0A7Y0FLK0"/>
<dbReference type="Proteomes" id="UP000559626">
    <property type="component" value="Unassembled WGS sequence"/>
</dbReference>
<feature type="transmembrane region" description="Helical" evidence="1">
    <location>
        <begin position="12"/>
        <end position="33"/>
    </location>
</feature>
<dbReference type="RefSeq" id="WP_169530154.1">
    <property type="nucleotide sequence ID" value="NZ_JABBGH010000001.1"/>
</dbReference>
<evidence type="ECO:0008006" key="4">
    <source>
        <dbReference type="Google" id="ProtNLM"/>
    </source>
</evidence>
<accession>A0A7Y0FLK0</accession>